<dbReference type="RefSeq" id="XP_070921622.1">
    <property type="nucleotide sequence ID" value="XM_071065521.1"/>
</dbReference>
<evidence type="ECO:0000256" key="1">
    <source>
        <dbReference type="SAM" id="MobiDB-lite"/>
    </source>
</evidence>
<reference evidence="3 4" key="1">
    <citation type="submission" date="2024-09" db="EMBL/GenBank/DDBJ databases">
        <title>Itraconazole resistance in Madurella fahalii resulting from another homologue of gene encoding cytochrome P450 14-alpha sterol demethylase (CYP51).</title>
        <authorList>
            <person name="Yoshioka I."/>
            <person name="Fahal A.H."/>
            <person name="Kaneko S."/>
            <person name="Yaguchi T."/>
        </authorList>
    </citation>
    <scope>NUCLEOTIDE SEQUENCE [LARGE SCALE GENOMIC DNA]</scope>
    <source>
        <strain evidence="3 4">IFM 68171</strain>
    </source>
</reference>
<evidence type="ECO:0000313" key="4">
    <source>
        <dbReference type="Proteomes" id="UP001628179"/>
    </source>
</evidence>
<dbReference type="EMBL" id="BAAFSV010000006">
    <property type="protein sequence ID" value="GAB1319892.1"/>
    <property type="molecule type" value="Genomic_DNA"/>
</dbReference>
<feature type="transmembrane region" description="Helical" evidence="2">
    <location>
        <begin position="73"/>
        <end position="94"/>
    </location>
</feature>
<evidence type="ECO:0000313" key="3">
    <source>
        <dbReference type="EMBL" id="GAB1319892.1"/>
    </source>
</evidence>
<dbReference type="GeneID" id="98180844"/>
<sequence length="173" mass="19043">MANPQITPALGARQGRVLTQTITRPTTTIIAVVTLGDGPTSAPAAPTNLPTTTTPPLGPVSPGPPSSITQQQLAIILGTVLGFAFLVVLIFCYWSARWRRGATIYVEDDEYSESDMVEAEELRRAATWNRVHGATTTEAWTTVPPPVRFPPTPRYTPYRQTPHRQYRGVWLYP</sequence>
<organism evidence="3 4">
    <name type="scientific">Madurella fahalii</name>
    <dbReference type="NCBI Taxonomy" id="1157608"/>
    <lineage>
        <taxon>Eukaryota</taxon>
        <taxon>Fungi</taxon>
        <taxon>Dikarya</taxon>
        <taxon>Ascomycota</taxon>
        <taxon>Pezizomycotina</taxon>
        <taxon>Sordariomycetes</taxon>
        <taxon>Sordariomycetidae</taxon>
        <taxon>Sordariales</taxon>
        <taxon>Sordariales incertae sedis</taxon>
        <taxon>Madurella</taxon>
    </lineage>
</organism>
<gene>
    <name evidence="3" type="ORF">MFIFM68171_10102</name>
</gene>
<dbReference type="Proteomes" id="UP001628179">
    <property type="component" value="Unassembled WGS sequence"/>
</dbReference>
<comment type="caution">
    <text evidence="3">The sequence shown here is derived from an EMBL/GenBank/DDBJ whole genome shotgun (WGS) entry which is preliminary data.</text>
</comment>
<proteinExistence type="predicted"/>
<keyword evidence="4" id="KW-1185">Reference proteome</keyword>
<name>A0ABQ0GQ85_9PEZI</name>
<evidence type="ECO:0000256" key="2">
    <source>
        <dbReference type="SAM" id="Phobius"/>
    </source>
</evidence>
<accession>A0ABQ0GQ85</accession>
<evidence type="ECO:0008006" key="5">
    <source>
        <dbReference type="Google" id="ProtNLM"/>
    </source>
</evidence>
<feature type="compositionally biased region" description="Pro residues" evidence="1">
    <location>
        <begin position="56"/>
        <end position="65"/>
    </location>
</feature>
<feature type="region of interest" description="Disordered" evidence="1">
    <location>
        <begin position="38"/>
        <end position="65"/>
    </location>
</feature>
<protein>
    <recommendedName>
        <fullName evidence="5">Transmembrane protein</fullName>
    </recommendedName>
</protein>
<feature type="compositionally biased region" description="Low complexity" evidence="1">
    <location>
        <begin position="38"/>
        <end position="55"/>
    </location>
</feature>
<keyword evidence="2" id="KW-0812">Transmembrane</keyword>
<keyword evidence="2" id="KW-0472">Membrane</keyword>
<keyword evidence="2" id="KW-1133">Transmembrane helix</keyword>